<proteinExistence type="predicted"/>
<evidence type="ECO:0000259" key="1">
    <source>
        <dbReference type="Pfam" id="PF02602"/>
    </source>
</evidence>
<accession>A0A371QUA9</accession>
<organism evidence="2 3">
    <name type="scientific">Pyrobaculum aerophilum</name>
    <dbReference type="NCBI Taxonomy" id="13773"/>
    <lineage>
        <taxon>Archaea</taxon>
        <taxon>Thermoproteota</taxon>
        <taxon>Thermoprotei</taxon>
        <taxon>Thermoproteales</taxon>
        <taxon>Thermoproteaceae</taxon>
        <taxon>Pyrobaculum</taxon>
    </lineage>
</organism>
<dbReference type="InterPro" id="IPR039793">
    <property type="entry name" value="UROS/Hem4"/>
</dbReference>
<dbReference type="EMBL" id="NMUE01000084">
    <property type="protein sequence ID" value="RFA92623.1"/>
    <property type="molecule type" value="Genomic_DNA"/>
</dbReference>
<dbReference type="GO" id="GO:0004852">
    <property type="term" value="F:uroporphyrinogen-III synthase activity"/>
    <property type="evidence" value="ECO:0007669"/>
    <property type="project" value="InterPro"/>
</dbReference>
<dbReference type="Pfam" id="PF02602">
    <property type="entry name" value="HEM4"/>
    <property type="match status" value="1"/>
</dbReference>
<dbReference type="Gene3D" id="3.40.50.10090">
    <property type="match status" value="2"/>
</dbReference>
<protein>
    <submittedName>
        <fullName evidence="2">Uroporphyrinogen-III synthase</fullName>
    </submittedName>
</protein>
<gene>
    <name evidence="2" type="ORF">CGL51_14175</name>
</gene>
<evidence type="ECO:0000313" key="2">
    <source>
        <dbReference type="EMBL" id="RFA92623.1"/>
    </source>
</evidence>
<comment type="caution">
    <text evidence="2">The sequence shown here is derived from an EMBL/GenBank/DDBJ whole genome shotgun (WGS) entry which is preliminary data.</text>
</comment>
<reference evidence="2 3" key="1">
    <citation type="submission" date="2017-07" db="EMBL/GenBank/DDBJ databases">
        <title>Draft genome sequence of aerobic hyperthermophilic archaea, Pyrobaculum aerophilum YKB31 and YKB32.</title>
        <authorList>
            <person name="Mochizuki T."/>
            <person name="Berliner A.J."/>
            <person name="Yoshida-Takashima Y."/>
            <person name="Takaki Y."/>
            <person name="Nunoura T."/>
            <person name="Takai K."/>
        </authorList>
    </citation>
    <scope>NUCLEOTIDE SEQUENCE [LARGE SCALE GENOMIC DNA]</scope>
    <source>
        <strain evidence="2 3">YKB31</strain>
    </source>
</reference>
<dbReference type="AlphaFoldDB" id="A0A371QUA9"/>
<name>A0A371QUA9_9CREN</name>
<dbReference type="SUPFAM" id="SSF69618">
    <property type="entry name" value="HemD-like"/>
    <property type="match status" value="1"/>
</dbReference>
<feature type="domain" description="Tetrapyrrole biosynthesis uroporphyrinogen III synthase" evidence="1">
    <location>
        <begin position="19"/>
        <end position="208"/>
    </location>
</feature>
<dbReference type="PANTHER" id="PTHR40082">
    <property type="entry name" value="BLR5956 PROTEIN"/>
    <property type="match status" value="1"/>
</dbReference>
<evidence type="ECO:0000313" key="3">
    <source>
        <dbReference type="Proteomes" id="UP000257123"/>
    </source>
</evidence>
<dbReference type="InterPro" id="IPR036108">
    <property type="entry name" value="4pyrrol_syn_uPrphyn_synt_sf"/>
</dbReference>
<dbReference type="RefSeq" id="WP_116422176.1">
    <property type="nucleotide sequence ID" value="NZ_NMUE01000084.1"/>
</dbReference>
<sequence length="235" mass="25048">MRVVVTSPFAGEAFTRVLKGVEVAVAPVLKLTPVKVEGEAVASAVSNSDLVVFVSGRAAYRLREEGIRLDLAGKIVATAEGRKGAVMVKNAFGVEPQLVADSAEELARLIESCRVATVFHHGERAEDLMKRLSSLCSRAYEFFTYRAVPDDEALRALPPGEIYVFFSALAAELVAARRRDVLERAVIIAAGPAVKAALEKHGLNAAVPPGGRIGEVALFVKRLVEELGNSLGQIG</sequence>
<dbReference type="PANTHER" id="PTHR40082:SF1">
    <property type="entry name" value="BLR5956 PROTEIN"/>
    <property type="match status" value="1"/>
</dbReference>
<dbReference type="GO" id="GO:0006780">
    <property type="term" value="P:uroporphyrinogen III biosynthetic process"/>
    <property type="evidence" value="ECO:0007669"/>
    <property type="project" value="InterPro"/>
</dbReference>
<dbReference type="InterPro" id="IPR003754">
    <property type="entry name" value="4pyrrol_synth_uPrphyn_synth"/>
</dbReference>
<dbReference type="Proteomes" id="UP000257123">
    <property type="component" value="Unassembled WGS sequence"/>
</dbReference>